<gene>
    <name evidence="1" type="ORF">HHI36_014277</name>
</gene>
<organism evidence="1 2">
    <name type="scientific">Cryptolaemus montrouzieri</name>
    <dbReference type="NCBI Taxonomy" id="559131"/>
    <lineage>
        <taxon>Eukaryota</taxon>
        <taxon>Metazoa</taxon>
        <taxon>Ecdysozoa</taxon>
        <taxon>Arthropoda</taxon>
        <taxon>Hexapoda</taxon>
        <taxon>Insecta</taxon>
        <taxon>Pterygota</taxon>
        <taxon>Neoptera</taxon>
        <taxon>Endopterygota</taxon>
        <taxon>Coleoptera</taxon>
        <taxon>Polyphaga</taxon>
        <taxon>Cucujiformia</taxon>
        <taxon>Coccinelloidea</taxon>
        <taxon>Coccinellidae</taxon>
        <taxon>Scymninae</taxon>
        <taxon>Scymnini</taxon>
        <taxon>Cryptolaemus</taxon>
    </lineage>
</organism>
<accession>A0ABD2N324</accession>
<evidence type="ECO:0000313" key="2">
    <source>
        <dbReference type="Proteomes" id="UP001516400"/>
    </source>
</evidence>
<dbReference type="EMBL" id="JABFTP020000062">
    <property type="protein sequence ID" value="KAL3272817.1"/>
    <property type="molecule type" value="Genomic_DNA"/>
</dbReference>
<dbReference type="Proteomes" id="UP001516400">
    <property type="component" value="Unassembled WGS sequence"/>
</dbReference>
<name>A0ABD2N324_9CUCU</name>
<proteinExistence type="predicted"/>
<comment type="caution">
    <text evidence="1">The sequence shown here is derived from an EMBL/GenBank/DDBJ whole genome shotgun (WGS) entry which is preliminary data.</text>
</comment>
<feature type="non-terminal residue" evidence="1">
    <location>
        <position position="122"/>
    </location>
</feature>
<protein>
    <submittedName>
        <fullName evidence="1">Uncharacterized protein</fullName>
    </submittedName>
</protein>
<sequence length="122" mass="13870">MPTETVNKRKGEKMENPDEKGVQDVLVIFRLDSQCKSNKCSSTAKTTDMTGTVMNEMSTHYSLAIQRNPGSIEHKKEIWAGFYHKISTVDKPHHDNCNKWCKYLKAKAENTAFVHKPALGEE</sequence>
<dbReference type="AlphaFoldDB" id="A0ABD2N324"/>
<evidence type="ECO:0000313" key="1">
    <source>
        <dbReference type="EMBL" id="KAL3272817.1"/>
    </source>
</evidence>
<keyword evidence="2" id="KW-1185">Reference proteome</keyword>
<reference evidence="1 2" key="1">
    <citation type="journal article" date="2021" name="BMC Biol.">
        <title>Horizontally acquired antibacterial genes associated with adaptive radiation of ladybird beetles.</title>
        <authorList>
            <person name="Li H.S."/>
            <person name="Tang X.F."/>
            <person name="Huang Y.H."/>
            <person name="Xu Z.Y."/>
            <person name="Chen M.L."/>
            <person name="Du X.Y."/>
            <person name="Qiu B.Y."/>
            <person name="Chen P.T."/>
            <person name="Zhang W."/>
            <person name="Slipinski A."/>
            <person name="Escalona H.E."/>
            <person name="Waterhouse R.M."/>
            <person name="Zwick A."/>
            <person name="Pang H."/>
        </authorList>
    </citation>
    <scope>NUCLEOTIDE SEQUENCE [LARGE SCALE GENOMIC DNA]</scope>
    <source>
        <strain evidence="1">SYSU2018</strain>
    </source>
</reference>